<gene>
    <name evidence="1" type="ORF">GCM10022405_11460</name>
</gene>
<organism evidence="1 2">
    <name type="scientific">Gibbsiella dentisursi</name>
    <dbReference type="NCBI Taxonomy" id="796890"/>
    <lineage>
        <taxon>Bacteria</taxon>
        <taxon>Pseudomonadati</taxon>
        <taxon>Pseudomonadota</taxon>
        <taxon>Gammaproteobacteria</taxon>
        <taxon>Enterobacterales</taxon>
        <taxon>Yersiniaceae</taxon>
        <taxon>Gibbsiella</taxon>
    </lineage>
</organism>
<evidence type="ECO:0000313" key="2">
    <source>
        <dbReference type="Proteomes" id="UP001499994"/>
    </source>
</evidence>
<proteinExistence type="predicted"/>
<protein>
    <submittedName>
        <fullName evidence="1">Uncharacterized protein</fullName>
    </submittedName>
</protein>
<name>A0ABP7KWL0_9GAMM</name>
<accession>A0ABP7KWL0</accession>
<evidence type="ECO:0000313" key="1">
    <source>
        <dbReference type="EMBL" id="GAA3887635.1"/>
    </source>
</evidence>
<reference evidence="2" key="1">
    <citation type="journal article" date="2019" name="Int. J. Syst. Evol. Microbiol.">
        <title>The Global Catalogue of Microorganisms (GCM) 10K type strain sequencing project: providing services to taxonomists for standard genome sequencing and annotation.</title>
        <authorList>
            <consortium name="The Broad Institute Genomics Platform"/>
            <consortium name="The Broad Institute Genome Sequencing Center for Infectious Disease"/>
            <person name="Wu L."/>
            <person name="Ma J."/>
        </authorList>
    </citation>
    <scope>NUCLEOTIDE SEQUENCE [LARGE SCALE GENOMIC DNA]</scope>
    <source>
        <strain evidence="2">JCM 17201</strain>
    </source>
</reference>
<dbReference type="Proteomes" id="UP001499994">
    <property type="component" value="Unassembled WGS sequence"/>
</dbReference>
<keyword evidence="2" id="KW-1185">Reference proteome</keyword>
<dbReference type="EMBL" id="BAABDG010000002">
    <property type="protein sequence ID" value="GAA3887635.1"/>
    <property type="molecule type" value="Genomic_DNA"/>
</dbReference>
<comment type="caution">
    <text evidence="1">The sequence shown here is derived from an EMBL/GenBank/DDBJ whole genome shotgun (WGS) entry which is preliminary data.</text>
</comment>
<sequence>MGMPMAVTRMAVMHMPMAIAMATIVKAMEKRSAARRNPGWGYWRG</sequence>